<dbReference type="InterPro" id="IPR002591">
    <property type="entry name" value="Phosphodiest/P_Trfase"/>
</dbReference>
<name>A0A8D5UGW3_9BACL</name>
<evidence type="ECO:0000313" key="1">
    <source>
        <dbReference type="EMBL" id="BCU82029.1"/>
    </source>
</evidence>
<dbReference type="InterPro" id="IPR017850">
    <property type="entry name" value="Alkaline_phosphatase_core_sf"/>
</dbReference>
<dbReference type="AlphaFoldDB" id="A0A8D5UGW3"/>
<gene>
    <name evidence="1" type="ORF">JIR001_18120</name>
</gene>
<dbReference type="PANTHER" id="PTHR10151:SF120">
    <property type="entry name" value="BIS(5'-ADENOSYL)-TRIPHOSPHATASE"/>
    <property type="match status" value="1"/>
</dbReference>
<protein>
    <recommendedName>
        <fullName evidence="3">Alkaline phosphatase family protein</fullName>
    </recommendedName>
</protein>
<dbReference type="Gene3D" id="3.40.720.10">
    <property type="entry name" value="Alkaline Phosphatase, subunit A"/>
    <property type="match status" value="1"/>
</dbReference>
<dbReference type="RefSeq" id="WP_212772421.1">
    <property type="nucleotide sequence ID" value="NZ_AP024601.1"/>
</dbReference>
<evidence type="ECO:0008006" key="3">
    <source>
        <dbReference type="Google" id="ProtNLM"/>
    </source>
</evidence>
<reference evidence="1" key="1">
    <citation type="journal article" date="2013" name="Int. J. Syst. Evol. Microbiol.">
        <title>Polycladomyces abyssicola gen. nov., sp. nov., a thermophilic filamentous bacterium isolated from hemipelagic sediment.</title>
        <authorList>
            <person name="Tsubouchi T."/>
            <person name="Shimane Y."/>
            <person name="Mori K."/>
            <person name="Usui K."/>
            <person name="Hiraki T."/>
            <person name="Tame A."/>
            <person name="Uematsu K."/>
            <person name="Maruyama T."/>
            <person name="Hatada Y."/>
        </authorList>
    </citation>
    <scope>NUCLEOTIDE SEQUENCE</scope>
    <source>
        <strain evidence="1">JIR-001</strain>
    </source>
</reference>
<accession>A0A8D5UGW3</accession>
<sequence>MSKRALLLLVMLMIVAIVVPAVIPKPAPSPERSSHPKRTVVVLLADSLTAHAIDEGIRLKRLPTLSRLIRQGQYKKDMVSVFPTMSVVIDQSLITGTYPDQHRVPALQWYDPQEGRVINYGDTFSHMRQQGILRTARWFLDYNRRHLNPQTETVHEALLRKGYLSGTINMTAYRGPFVHPIPFTGQTTQGPAWLALGPYVSRTRPDGDEMTTLSPTLYRNKDGLRLLSRWLRDPNHPDLIMVYLPDTDKTAHKMGPNGWKQVATLDRELQAFITSLGSWDSVLRDHVFVLMGDSGVIAGKQNAKYLITLNKLASPYRLLPYGVSTRERNADVAIASNERMAVVHPLRAGVSLDRLIEKYRHMPGIDWVIRRKGRDILVWHGAHQLRFRSKGPWRDSYGQTWHLEGDPRVLDLRLDPRRHLVQFGRYPDALRLVKGGIGAQRGPCVMLTSLPGYEFEWGTSSLPNRGSHGGASSQELLAPILVSDTSLPLPRTLRVVDLKQWLIRLVEVQHRPDGSR</sequence>
<dbReference type="SUPFAM" id="SSF53649">
    <property type="entry name" value="Alkaline phosphatase-like"/>
    <property type="match status" value="1"/>
</dbReference>
<proteinExistence type="predicted"/>
<dbReference type="KEGG" id="pabs:JIR001_18120"/>
<evidence type="ECO:0000313" key="2">
    <source>
        <dbReference type="Proteomes" id="UP000677436"/>
    </source>
</evidence>
<dbReference type="Pfam" id="PF01663">
    <property type="entry name" value="Phosphodiest"/>
    <property type="match status" value="1"/>
</dbReference>
<organism evidence="1 2">
    <name type="scientific">Polycladomyces abyssicola</name>
    <dbReference type="NCBI Taxonomy" id="1125966"/>
    <lineage>
        <taxon>Bacteria</taxon>
        <taxon>Bacillati</taxon>
        <taxon>Bacillota</taxon>
        <taxon>Bacilli</taxon>
        <taxon>Bacillales</taxon>
        <taxon>Thermoactinomycetaceae</taxon>
        <taxon>Polycladomyces</taxon>
    </lineage>
</organism>
<dbReference type="Proteomes" id="UP000677436">
    <property type="component" value="Chromosome"/>
</dbReference>
<dbReference type="GO" id="GO:0016787">
    <property type="term" value="F:hydrolase activity"/>
    <property type="evidence" value="ECO:0007669"/>
    <property type="project" value="UniProtKB-ARBA"/>
</dbReference>
<keyword evidence="2" id="KW-1185">Reference proteome</keyword>
<dbReference type="PANTHER" id="PTHR10151">
    <property type="entry name" value="ECTONUCLEOTIDE PYROPHOSPHATASE/PHOSPHODIESTERASE"/>
    <property type="match status" value="1"/>
</dbReference>
<reference evidence="1" key="2">
    <citation type="journal article" date="2021" name="Microbiol. Resour. Announc.">
        <title>Complete Genome Sequence of Polycladomyces abyssicola JIR-001T, Isolated from Hemipelagic Sediment in Deep Seawater.</title>
        <authorList>
            <person name="Tsubouchi T."/>
            <person name="Kaneko Y."/>
        </authorList>
    </citation>
    <scope>NUCLEOTIDE SEQUENCE</scope>
    <source>
        <strain evidence="1">JIR-001</strain>
    </source>
</reference>
<dbReference type="EMBL" id="AP024601">
    <property type="protein sequence ID" value="BCU82029.1"/>
    <property type="molecule type" value="Genomic_DNA"/>
</dbReference>